<dbReference type="InterPro" id="IPR012902">
    <property type="entry name" value="N_methyl_site"/>
</dbReference>
<keyword evidence="4" id="KW-0472">Membrane</keyword>
<evidence type="ECO:0000256" key="2">
    <source>
        <dbReference type="ARBA" id="ARBA00022481"/>
    </source>
</evidence>
<dbReference type="NCBIfam" id="TIGR02532">
    <property type="entry name" value="IV_pilin_GFxxxE"/>
    <property type="match status" value="1"/>
</dbReference>
<dbReference type="EMBL" id="JBHGCJ010000003">
    <property type="protein sequence ID" value="MFG6108646.1"/>
    <property type="molecule type" value="Genomic_DNA"/>
</dbReference>
<dbReference type="Proteomes" id="UP001605261">
    <property type="component" value="Unassembled WGS sequence"/>
</dbReference>
<organism evidence="5 6">
    <name type="scientific">Stenotrophomonas nematodicola</name>
    <dbReference type="NCBI Taxonomy" id="2656746"/>
    <lineage>
        <taxon>Bacteria</taxon>
        <taxon>Pseudomonadati</taxon>
        <taxon>Pseudomonadota</taxon>
        <taxon>Gammaproteobacteria</taxon>
        <taxon>Lysobacterales</taxon>
        <taxon>Lysobacteraceae</taxon>
        <taxon>Stenotrophomonas</taxon>
    </lineage>
</organism>
<dbReference type="PANTHER" id="PTHR30093">
    <property type="entry name" value="GENERAL SECRETION PATHWAY PROTEIN G"/>
    <property type="match status" value="1"/>
</dbReference>
<gene>
    <name evidence="5" type="ORF">ACEU0G_002637</name>
</gene>
<keyword evidence="3" id="KW-0281">Fimbrium</keyword>
<dbReference type="Pfam" id="PF00114">
    <property type="entry name" value="Pilin"/>
    <property type="match status" value="1"/>
</dbReference>
<dbReference type="SUPFAM" id="SSF54523">
    <property type="entry name" value="Pili subunits"/>
    <property type="match status" value="1"/>
</dbReference>
<dbReference type="Gene3D" id="3.30.700.10">
    <property type="entry name" value="Glycoprotein, Type 4 Pilin"/>
    <property type="match status" value="1"/>
</dbReference>
<dbReference type="RefSeq" id="WP_394161928.1">
    <property type="nucleotide sequence ID" value="NZ_JBHGCJ010000003.1"/>
</dbReference>
<dbReference type="InterPro" id="IPR001082">
    <property type="entry name" value="Pilin"/>
</dbReference>
<keyword evidence="4" id="KW-0812">Transmembrane</keyword>
<evidence type="ECO:0000256" key="1">
    <source>
        <dbReference type="ARBA" id="ARBA00005233"/>
    </source>
</evidence>
<feature type="transmembrane region" description="Helical" evidence="4">
    <location>
        <begin position="20"/>
        <end position="38"/>
    </location>
</feature>
<evidence type="ECO:0000256" key="4">
    <source>
        <dbReference type="SAM" id="Phobius"/>
    </source>
</evidence>
<evidence type="ECO:0000256" key="3">
    <source>
        <dbReference type="RuleBase" id="RU000389"/>
    </source>
</evidence>
<keyword evidence="4" id="KW-1133">Transmembrane helix</keyword>
<dbReference type="PANTHER" id="PTHR30093:SF34">
    <property type="entry name" value="PREPILIN PEPTIDASE-DEPENDENT PROTEIN D"/>
    <property type="match status" value="1"/>
</dbReference>
<protein>
    <submittedName>
        <fullName evidence="5">Pilin</fullName>
    </submittedName>
</protein>
<dbReference type="Pfam" id="PF07963">
    <property type="entry name" value="N_methyl"/>
    <property type="match status" value="1"/>
</dbReference>
<keyword evidence="6" id="KW-1185">Reference proteome</keyword>
<accession>A0ABW7CUL4</accession>
<evidence type="ECO:0000313" key="6">
    <source>
        <dbReference type="Proteomes" id="UP001605261"/>
    </source>
</evidence>
<name>A0ABW7CUL4_9GAMM</name>
<comment type="caution">
    <text evidence="5">The sequence shown here is derived from an EMBL/GenBank/DDBJ whole genome shotgun (WGS) entry which is preliminary data.</text>
</comment>
<proteinExistence type="inferred from homology"/>
<sequence>MNFRSQMRFNTASRQGGFTLIELMIVIAIIAILAAIAMPQYQNYVAKAKTGAALAELAPGKIGVETSVGEGVAVTAPANVGLSASSDACATITAAFTAAGAGEFECKFKAASKITATDTLTLARTADGAWSCTSSVTPTDLLPVSCRGTP</sequence>
<comment type="similarity">
    <text evidence="1 3">Belongs to the N-Me-Phe pilin family.</text>
</comment>
<dbReference type="InterPro" id="IPR045584">
    <property type="entry name" value="Pilin-like"/>
</dbReference>
<keyword evidence="2" id="KW-0488">Methylation</keyword>
<reference evidence="5 6" key="1">
    <citation type="submission" date="2024-09" db="EMBL/GenBank/DDBJ databases">
        <authorList>
            <consortium name="All-Russian atlas of soil microorganisms"/>
            <consortium name="as a basis for the search for new antimicrobial producers and enzymes with unique properties"/>
            <person name="Sokolova E.A."/>
            <person name="Voronina E.N."/>
        </authorList>
    </citation>
    <scope>NUCLEOTIDE SEQUENCE [LARGE SCALE GENOMIC DNA]</scope>
    <source>
        <strain evidence="5 6">AF-22b-331.1</strain>
    </source>
</reference>
<evidence type="ECO:0000313" key="5">
    <source>
        <dbReference type="EMBL" id="MFG6108646.1"/>
    </source>
</evidence>
<dbReference type="PROSITE" id="PS00409">
    <property type="entry name" value="PROKAR_NTER_METHYL"/>
    <property type="match status" value="1"/>
</dbReference>